<reference evidence="2 3" key="1">
    <citation type="journal article" date="2015" name="Genome Announc.">
        <title>Draft Genome Sequence of the Thermophile Thermus filiformis ATCC 43280, Producer of Carotenoid-(Di)glucoside-Branched Fatty Acid (Di)esters and Source of Hyperthermostable Enzymes of Biotechnological Interest.</title>
        <authorList>
            <person name="Mandelli F."/>
            <person name="Oliveira Ramires B."/>
            <person name="Couger M.B."/>
            <person name="Paixao D.A."/>
            <person name="Camilo C.M."/>
            <person name="Polikarpov I."/>
            <person name="Prade R."/>
            <person name="Riano-Pachon D.M."/>
            <person name="Squina F.M."/>
        </authorList>
    </citation>
    <scope>NUCLEOTIDE SEQUENCE [LARGE SCALE GENOMIC DNA]</scope>
    <source>
        <strain evidence="2 3">ATCC 43280</strain>
    </source>
</reference>
<dbReference type="RefSeq" id="WP_038061117.1">
    <property type="nucleotide sequence ID" value="NZ_JPSL02000039.1"/>
</dbReference>
<dbReference type="GO" id="GO:0016740">
    <property type="term" value="F:transferase activity"/>
    <property type="evidence" value="ECO:0007669"/>
    <property type="project" value="UniProtKB-KW"/>
</dbReference>
<evidence type="ECO:0000313" key="2">
    <source>
        <dbReference type="EMBL" id="KGQ22841.2"/>
    </source>
</evidence>
<dbReference type="AlphaFoldDB" id="A0A0A2WRP8"/>
<dbReference type="Proteomes" id="UP000030364">
    <property type="component" value="Unassembled WGS sequence"/>
</dbReference>
<dbReference type="PANTHER" id="PTHR43031:SF1">
    <property type="entry name" value="PYRIDINE NUCLEOTIDE-DISULPHIDE OXIDOREDUCTASE"/>
    <property type="match status" value="1"/>
</dbReference>
<dbReference type="SUPFAM" id="SSF52821">
    <property type="entry name" value="Rhodanese/Cell cycle control phosphatase"/>
    <property type="match status" value="1"/>
</dbReference>
<name>A0A0A2WRP8_THEFI</name>
<evidence type="ECO:0000313" key="3">
    <source>
        <dbReference type="Proteomes" id="UP000030364"/>
    </source>
</evidence>
<feature type="domain" description="Rhodanese" evidence="1">
    <location>
        <begin position="13"/>
        <end position="94"/>
    </location>
</feature>
<sequence length="95" mass="10453">MKSVRKEELEALLARGALVVDVRPKDKRTSPLPFVAVWIPVEAIQKGSYELPKDRPLLLVCEKGLVSQVAGLYLESDGYPEVYSLEGGLRALTEG</sequence>
<dbReference type="InterPro" id="IPR050229">
    <property type="entry name" value="GlpE_sulfurtransferase"/>
</dbReference>
<dbReference type="OrthoDB" id="26205at2"/>
<proteinExistence type="predicted"/>
<dbReference type="CDD" id="cd00158">
    <property type="entry name" value="RHOD"/>
    <property type="match status" value="1"/>
</dbReference>
<gene>
    <name evidence="2" type="ORF">THFILI_06740</name>
</gene>
<dbReference type="STRING" id="276.THFILI_06740"/>
<dbReference type="EMBL" id="JPSL02000039">
    <property type="protein sequence ID" value="KGQ22841.2"/>
    <property type="molecule type" value="Genomic_DNA"/>
</dbReference>
<dbReference type="InterPro" id="IPR001763">
    <property type="entry name" value="Rhodanese-like_dom"/>
</dbReference>
<comment type="caution">
    <text evidence="2">The sequence shown here is derived from an EMBL/GenBank/DDBJ whole genome shotgun (WGS) entry which is preliminary data.</text>
</comment>
<dbReference type="Pfam" id="PF00581">
    <property type="entry name" value="Rhodanese"/>
    <property type="match status" value="1"/>
</dbReference>
<organism evidence="2 3">
    <name type="scientific">Thermus filiformis</name>
    <dbReference type="NCBI Taxonomy" id="276"/>
    <lineage>
        <taxon>Bacteria</taxon>
        <taxon>Thermotogati</taxon>
        <taxon>Deinococcota</taxon>
        <taxon>Deinococci</taxon>
        <taxon>Thermales</taxon>
        <taxon>Thermaceae</taxon>
        <taxon>Thermus</taxon>
    </lineage>
</organism>
<protein>
    <submittedName>
        <fullName evidence="2">Sulfurtransferase</fullName>
    </submittedName>
</protein>
<accession>A0A0A2WRP8</accession>
<keyword evidence="3" id="KW-1185">Reference proteome</keyword>
<dbReference type="PROSITE" id="PS50206">
    <property type="entry name" value="RHODANESE_3"/>
    <property type="match status" value="1"/>
</dbReference>
<evidence type="ECO:0000259" key="1">
    <source>
        <dbReference type="PROSITE" id="PS50206"/>
    </source>
</evidence>
<dbReference type="PANTHER" id="PTHR43031">
    <property type="entry name" value="FAD-DEPENDENT OXIDOREDUCTASE"/>
    <property type="match status" value="1"/>
</dbReference>
<dbReference type="Gene3D" id="3.40.250.10">
    <property type="entry name" value="Rhodanese-like domain"/>
    <property type="match status" value="1"/>
</dbReference>
<dbReference type="InterPro" id="IPR036873">
    <property type="entry name" value="Rhodanese-like_dom_sf"/>
</dbReference>